<comment type="cofactor">
    <cofactor evidence="6">
        <name>Mg(2+)</name>
        <dbReference type="ChEBI" id="CHEBI:18420"/>
    </cofactor>
</comment>
<evidence type="ECO:0000313" key="9">
    <source>
        <dbReference type="Proteomes" id="UP001601197"/>
    </source>
</evidence>
<dbReference type="InterPro" id="IPR002716">
    <property type="entry name" value="PIN_dom"/>
</dbReference>
<evidence type="ECO:0000256" key="3">
    <source>
        <dbReference type="ARBA" id="ARBA00022723"/>
    </source>
</evidence>
<evidence type="ECO:0000256" key="4">
    <source>
        <dbReference type="ARBA" id="ARBA00022801"/>
    </source>
</evidence>
<evidence type="ECO:0000256" key="1">
    <source>
        <dbReference type="ARBA" id="ARBA00022649"/>
    </source>
</evidence>
<feature type="binding site" evidence="6">
    <location>
        <position position="107"/>
    </location>
    <ligand>
        <name>Mg(2+)</name>
        <dbReference type="ChEBI" id="CHEBI:18420"/>
    </ligand>
</feature>
<evidence type="ECO:0000313" key="8">
    <source>
        <dbReference type="EMBL" id="MFE9168766.1"/>
    </source>
</evidence>
<keyword evidence="4 6" id="KW-0378">Hydrolase</keyword>
<organism evidence="8 9">
    <name type="scientific">Streptomyces kebangsaanensis</name>
    <dbReference type="NCBI Taxonomy" id="864058"/>
    <lineage>
        <taxon>Bacteria</taxon>
        <taxon>Bacillati</taxon>
        <taxon>Actinomycetota</taxon>
        <taxon>Actinomycetes</taxon>
        <taxon>Kitasatosporales</taxon>
        <taxon>Streptomycetaceae</taxon>
        <taxon>Streptomyces</taxon>
    </lineage>
</organism>
<dbReference type="EC" id="3.1.-.-" evidence="6"/>
<keyword evidence="6" id="KW-0800">Toxin</keyword>
<evidence type="ECO:0000256" key="5">
    <source>
        <dbReference type="ARBA" id="ARBA00022842"/>
    </source>
</evidence>
<keyword evidence="1 6" id="KW-1277">Toxin-antitoxin system</keyword>
<comment type="similarity">
    <text evidence="6">Belongs to the PINc/VapC protein family.</text>
</comment>
<gene>
    <name evidence="6" type="primary">vapC</name>
    <name evidence="8" type="ORF">ACFYNZ_04415</name>
</gene>
<sequence length="148" mass="16007">MNHIVIADTNALLRLLDPRQSGHKEHARALSRIEHLVISPFVLAELDHLVSSRSGAKAALVALRFIGAQTALRKFSVPDVAPHLPTALAVAEGYQDTDGGKGVGLADAMNVALAAAYQTDAMFTTDRHFRILRPLTGHKAFRLLPDDL</sequence>
<reference evidence="8 9" key="1">
    <citation type="submission" date="2024-10" db="EMBL/GenBank/DDBJ databases">
        <title>The Natural Products Discovery Center: Release of the First 8490 Sequenced Strains for Exploring Actinobacteria Biosynthetic Diversity.</title>
        <authorList>
            <person name="Kalkreuter E."/>
            <person name="Kautsar S.A."/>
            <person name="Yang D."/>
            <person name="Bader C.D."/>
            <person name="Teijaro C.N."/>
            <person name="Fluegel L."/>
            <person name="Davis C.M."/>
            <person name="Simpson J.R."/>
            <person name="Lauterbach L."/>
            <person name="Steele A.D."/>
            <person name="Gui C."/>
            <person name="Meng S."/>
            <person name="Li G."/>
            <person name="Viehrig K."/>
            <person name="Ye F."/>
            <person name="Su P."/>
            <person name="Kiefer A.F."/>
            <person name="Nichols A."/>
            <person name="Cepeda A.J."/>
            <person name="Yan W."/>
            <person name="Fan B."/>
            <person name="Jiang Y."/>
            <person name="Adhikari A."/>
            <person name="Zheng C.-J."/>
            <person name="Schuster L."/>
            <person name="Cowan T.M."/>
            <person name="Smanski M.J."/>
            <person name="Chevrette M.G."/>
            <person name="De Carvalho L.P.S."/>
            <person name="Shen B."/>
        </authorList>
    </citation>
    <scope>NUCLEOTIDE SEQUENCE [LARGE SCALE GENOMIC DNA]</scope>
    <source>
        <strain evidence="8 9">NPDC007147</strain>
    </source>
</reference>
<keyword evidence="2 6" id="KW-0540">Nuclease</keyword>
<protein>
    <recommendedName>
        <fullName evidence="6">Ribonuclease VapC</fullName>
        <shortName evidence="6">RNase VapC</shortName>
        <ecNumber evidence="6">3.1.-.-</ecNumber>
    </recommendedName>
    <alternativeName>
        <fullName evidence="6">Toxin VapC</fullName>
    </alternativeName>
</protein>
<dbReference type="EMBL" id="JBIAFJ010000002">
    <property type="protein sequence ID" value="MFE9168766.1"/>
    <property type="molecule type" value="Genomic_DNA"/>
</dbReference>
<dbReference type="RefSeq" id="WP_388343138.1">
    <property type="nucleotide sequence ID" value="NZ_JBIAFJ010000002.1"/>
</dbReference>
<dbReference type="InterPro" id="IPR022907">
    <property type="entry name" value="VapC_family"/>
</dbReference>
<dbReference type="Pfam" id="PF01850">
    <property type="entry name" value="PIN"/>
    <property type="match status" value="1"/>
</dbReference>
<feature type="domain" description="PIN" evidence="7">
    <location>
        <begin position="6"/>
        <end position="130"/>
    </location>
</feature>
<keyword evidence="5 6" id="KW-0460">Magnesium</keyword>
<evidence type="ECO:0000256" key="6">
    <source>
        <dbReference type="HAMAP-Rule" id="MF_00265"/>
    </source>
</evidence>
<comment type="caution">
    <text evidence="8">The sequence shown here is derived from an EMBL/GenBank/DDBJ whole genome shotgun (WGS) entry which is preliminary data.</text>
</comment>
<dbReference type="InterPro" id="IPR029060">
    <property type="entry name" value="PIN-like_dom_sf"/>
</dbReference>
<dbReference type="Gene3D" id="3.40.50.1010">
    <property type="entry name" value="5'-nuclease"/>
    <property type="match status" value="1"/>
</dbReference>
<keyword evidence="9" id="KW-1185">Reference proteome</keyword>
<proteinExistence type="inferred from homology"/>
<dbReference type="Proteomes" id="UP001601197">
    <property type="component" value="Unassembled WGS sequence"/>
</dbReference>
<evidence type="ECO:0000256" key="2">
    <source>
        <dbReference type="ARBA" id="ARBA00022722"/>
    </source>
</evidence>
<dbReference type="HAMAP" id="MF_00265">
    <property type="entry name" value="VapC_Nob1"/>
    <property type="match status" value="1"/>
</dbReference>
<comment type="function">
    <text evidence="6">Toxic component of a toxin-antitoxin (TA) system. An RNase.</text>
</comment>
<keyword evidence="3 6" id="KW-0479">Metal-binding</keyword>
<evidence type="ECO:0000259" key="7">
    <source>
        <dbReference type="Pfam" id="PF01850"/>
    </source>
</evidence>
<dbReference type="SUPFAM" id="SSF88723">
    <property type="entry name" value="PIN domain-like"/>
    <property type="match status" value="1"/>
</dbReference>
<feature type="binding site" evidence="6">
    <location>
        <position position="8"/>
    </location>
    <ligand>
        <name>Mg(2+)</name>
        <dbReference type="ChEBI" id="CHEBI:18420"/>
    </ligand>
</feature>
<name>A0ABW6KLK2_9ACTN</name>
<accession>A0ABW6KLK2</accession>